<feature type="compositionally biased region" description="Polar residues" evidence="10">
    <location>
        <begin position="295"/>
        <end position="307"/>
    </location>
</feature>
<feature type="region of interest" description="Disordered" evidence="10">
    <location>
        <begin position="556"/>
        <end position="621"/>
    </location>
</feature>
<feature type="domain" description="Peptidase S59" evidence="11">
    <location>
        <begin position="857"/>
        <end position="1002"/>
    </location>
</feature>
<feature type="compositionally biased region" description="Low complexity" evidence="10">
    <location>
        <begin position="367"/>
        <end position="387"/>
    </location>
</feature>
<comment type="subcellular location">
    <subcellularLocation>
        <location evidence="1">Nucleus</location>
        <location evidence="1">Nuclear pore complex</location>
    </subcellularLocation>
</comment>
<feature type="region of interest" description="Disordered" evidence="10">
    <location>
        <begin position="233"/>
        <end position="538"/>
    </location>
</feature>
<dbReference type="GO" id="GO:0000973">
    <property type="term" value="P:post-transcriptional tethering of RNA polymerase II gene DNA at nuclear periphery"/>
    <property type="evidence" value="ECO:0007669"/>
    <property type="project" value="TreeGrafter"/>
</dbReference>
<dbReference type="GO" id="GO:0006606">
    <property type="term" value="P:protein import into nucleus"/>
    <property type="evidence" value="ECO:0007669"/>
    <property type="project" value="TreeGrafter"/>
</dbReference>
<dbReference type="InterPro" id="IPR025574">
    <property type="entry name" value="Nucleoporin_FG_rpt"/>
</dbReference>
<dbReference type="InterPro" id="IPR037665">
    <property type="entry name" value="Nucleoporin_S59-like"/>
</dbReference>
<evidence type="ECO:0000313" key="12">
    <source>
        <dbReference type="EMBL" id="KAK7696147.1"/>
    </source>
</evidence>
<reference evidence="12 13" key="1">
    <citation type="submission" date="2022-09" db="EMBL/GenBank/DDBJ databases">
        <authorList>
            <person name="Palmer J.M."/>
        </authorList>
    </citation>
    <scope>NUCLEOTIDE SEQUENCE [LARGE SCALE GENOMIC DNA]</scope>
    <source>
        <strain evidence="12 13">DSM 7382</strain>
    </source>
</reference>
<proteinExistence type="inferred from homology"/>
<feature type="compositionally biased region" description="Low complexity" evidence="10">
    <location>
        <begin position="512"/>
        <end position="527"/>
    </location>
</feature>
<keyword evidence="6" id="KW-0653">Protein transport</keyword>
<evidence type="ECO:0000256" key="6">
    <source>
        <dbReference type="ARBA" id="ARBA00022927"/>
    </source>
</evidence>
<keyword evidence="5" id="KW-0509">mRNA transport</keyword>
<dbReference type="GO" id="GO:0051028">
    <property type="term" value="P:mRNA transport"/>
    <property type="evidence" value="ECO:0007669"/>
    <property type="project" value="UniProtKB-KW"/>
</dbReference>
<feature type="compositionally biased region" description="Polar residues" evidence="10">
    <location>
        <begin position="425"/>
        <end position="434"/>
    </location>
</feature>
<feature type="compositionally biased region" description="Low complexity" evidence="10">
    <location>
        <begin position="573"/>
        <end position="587"/>
    </location>
</feature>
<feature type="region of interest" description="Disordered" evidence="10">
    <location>
        <begin position="166"/>
        <end position="193"/>
    </location>
</feature>
<evidence type="ECO:0000256" key="8">
    <source>
        <dbReference type="ARBA" id="ARBA00023132"/>
    </source>
</evidence>
<keyword evidence="9" id="KW-0539">Nucleus</keyword>
<keyword evidence="7" id="KW-0811">Translocation</keyword>
<comment type="similarity">
    <text evidence="2">Belongs to the nucleoporin GLFG family.</text>
</comment>
<dbReference type="SUPFAM" id="SSF82215">
    <property type="entry name" value="C-terminal autoproteolytic domain of nucleoporin nup98"/>
    <property type="match status" value="1"/>
</dbReference>
<dbReference type="GO" id="GO:0034398">
    <property type="term" value="P:telomere tethering at nuclear periphery"/>
    <property type="evidence" value="ECO:0007669"/>
    <property type="project" value="TreeGrafter"/>
</dbReference>
<dbReference type="FunFam" id="3.30.1610.10:FF:000003">
    <property type="entry name" value="Nucleoporin SONB, putative"/>
    <property type="match status" value="1"/>
</dbReference>
<dbReference type="InterPro" id="IPR036903">
    <property type="entry name" value="Nup98_auto-Pept-S59_dom_sf"/>
</dbReference>
<evidence type="ECO:0000256" key="1">
    <source>
        <dbReference type="ARBA" id="ARBA00004567"/>
    </source>
</evidence>
<dbReference type="GO" id="GO:0044614">
    <property type="term" value="C:nuclear pore cytoplasmic filaments"/>
    <property type="evidence" value="ECO:0007669"/>
    <property type="project" value="TreeGrafter"/>
</dbReference>
<keyword evidence="3" id="KW-0813">Transport</keyword>
<feature type="compositionally biased region" description="Low complexity" evidence="10">
    <location>
        <begin position="470"/>
        <end position="484"/>
    </location>
</feature>
<dbReference type="AlphaFoldDB" id="A0AAW0GZL3"/>
<dbReference type="Pfam" id="PF13634">
    <property type="entry name" value="Nucleoporin_FG"/>
    <property type="match status" value="5"/>
</dbReference>
<dbReference type="EMBL" id="JASBNA010000001">
    <property type="protein sequence ID" value="KAK7696147.1"/>
    <property type="molecule type" value="Genomic_DNA"/>
</dbReference>
<dbReference type="PROSITE" id="PS51434">
    <property type="entry name" value="NUP_C"/>
    <property type="match status" value="1"/>
</dbReference>
<keyword evidence="8" id="KW-0906">Nuclear pore complex</keyword>
<dbReference type="PANTHER" id="PTHR23198:SF6">
    <property type="entry name" value="NUCLEAR PORE COMPLEX PROTEIN NUP98-NUP96"/>
    <property type="match status" value="1"/>
</dbReference>
<feature type="compositionally biased region" description="Low complexity" evidence="10">
    <location>
        <begin position="600"/>
        <end position="614"/>
    </location>
</feature>
<accession>A0AAW0GZL3</accession>
<feature type="compositionally biased region" description="Polar residues" evidence="10">
    <location>
        <begin position="388"/>
        <end position="413"/>
    </location>
</feature>
<evidence type="ECO:0000256" key="3">
    <source>
        <dbReference type="ARBA" id="ARBA00022448"/>
    </source>
</evidence>
<feature type="compositionally biased region" description="Gly residues" evidence="10">
    <location>
        <begin position="502"/>
        <end position="511"/>
    </location>
</feature>
<evidence type="ECO:0000256" key="2">
    <source>
        <dbReference type="ARBA" id="ARBA00008926"/>
    </source>
</evidence>
<dbReference type="InterPro" id="IPR007230">
    <property type="entry name" value="Nup98_auto-Pept-S59_dom"/>
</dbReference>
<evidence type="ECO:0000259" key="11">
    <source>
        <dbReference type="PROSITE" id="PS51434"/>
    </source>
</evidence>
<feature type="compositionally biased region" description="Polar residues" evidence="10">
    <location>
        <begin position="233"/>
        <end position="266"/>
    </location>
</feature>
<dbReference type="Proteomes" id="UP001385951">
    <property type="component" value="Unassembled WGS sequence"/>
</dbReference>
<feature type="region of interest" description="Disordered" evidence="10">
    <location>
        <begin position="1"/>
        <end position="102"/>
    </location>
</feature>
<dbReference type="Gene3D" id="1.10.10.2360">
    <property type="match status" value="1"/>
</dbReference>
<dbReference type="Gene3D" id="3.30.1610.10">
    <property type="entry name" value="Peptidase S59, nucleoporin"/>
    <property type="match status" value="1"/>
</dbReference>
<organism evidence="12 13">
    <name type="scientific">Cerrena zonata</name>
    <dbReference type="NCBI Taxonomy" id="2478898"/>
    <lineage>
        <taxon>Eukaryota</taxon>
        <taxon>Fungi</taxon>
        <taxon>Dikarya</taxon>
        <taxon>Basidiomycota</taxon>
        <taxon>Agaricomycotina</taxon>
        <taxon>Agaricomycetes</taxon>
        <taxon>Polyporales</taxon>
        <taxon>Cerrenaceae</taxon>
        <taxon>Cerrena</taxon>
    </lineage>
</organism>
<gene>
    <name evidence="12" type="ORF">QCA50_000798</name>
</gene>
<evidence type="ECO:0000256" key="4">
    <source>
        <dbReference type="ARBA" id="ARBA00022737"/>
    </source>
</evidence>
<keyword evidence="13" id="KW-1185">Reference proteome</keyword>
<dbReference type="PANTHER" id="PTHR23198">
    <property type="entry name" value="NUCLEOPORIN"/>
    <property type="match status" value="1"/>
</dbReference>
<evidence type="ECO:0000256" key="5">
    <source>
        <dbReference type="ARBA" id="ARBA00022816"/>
    </source>
</evidence>
<name>A0AAW0GZL3_9APHY</name>
<dbReference type="GO" id="GO:0008139">
    <property type="term" value="F:nuclear localization sequence binding"/>
    <property type="evidence" value="ECO:0007669"/>
    <property type="project" value="TreeGrafter"/>
</dbReference>
<evidence type="ECO:0000313" key="13">
    <source>
        <dbReference type="Proteomes" id="UP001385951"/>
    </source>
</evidence>
<feature type="compositionally biased region" description="Low complexity" evidence="10">
    <location>
        <begin position="166"/>
        <end position="182"/>
    </location>
</feature>
<keyword evidence="4" id="KW-0677">Repeat</keyword>
<dbReference type="Pfam" id="PF04096">
    <property type="entry name" value="Nucleoporin2"/>
    <property type="match status" value="1"/>
</dbReference>
<protein>
    <recommendedName>
        <fullName evidence="11">Peptidase S59 domain-containing protein</fullName>
    </recommendedName>
</protein>
<feature type="compositionally biased region" description="Gly residues" evidence="10">
    <location>
        <begin position="563"/>
        <end position="572"/>
    </location>
</feature>
<feature type="region of interest" description="Disordered" evidence="10">
    <location>
        <begin position="800"/>
        <end position="851"/>
    </location>
</feature>
<feature type="compositionally biased region" description="Low complexity" evidence="10">
    <location>
        <begin position="8"/>
        <end position="43"/>
    </location>
</feature>
<dbReference type="GO" id="GO:0003723">
    <property type="term" value="F:RNA binding"/>
    <property type="evidence" value="ECO:0007669"/>
    <property type="project" value="TreeGrafter"/>
</dbReference>
<dbReference type="GO" id="GO:0006405">
    <property type="term" value="P:RNA export from nucleus"/>
    <property type="evidence" value="ECO:0007669"/>
    <property type="project" value="TreeGrafter"/>
</dbReference>
<feature type="compositionally biased region" description="Low complexity" evidence="10">
    <location>
        <begin position="279"/>
        <end position="294"/>
    </location>
</feature>
<evidence type="ECO:0000256" key="9">
    <source>
        <dbReference type="ARBA" id="ARBA00023242"/>
    </source>
</evidence>
<feature type="compositionally biased region" description="Low complexity" evidence="10">
    <location>
        <begin position="332"/>
        <end position="344"/>
    </location>
</feature>
<evidence type="ECO:0000256" key="7">
    <source>
        <dbReference type="ARBA" id="ARBA00023010"/>
    </source>
</evidence>
<comment type="caution">
    <text evidence="12">The sequence shown here is derived from an EMBL/GenBank/DDBJ whole genome shotgun (WGS) entry which is preliminary data.</text>
</comment>
<feature type="compositionally biased region" description="Low complexity" evidence="10">
    <location>
        <begin position="313"/>
        <end position="325"/>
    </location>
</feature>
<evidence type="ECO:0000256" key="10">
    <source>
        <dbReference type="SAM" id="MobiDB-lite"/>
    </source>
</evidence>
<dbReference type="GO" id="GO:0017056">
    <property type="term" value="F:structural constituent of nuclear pore"/>
    <property type="evidence" value="ECO:0007669"/>
    <property type="project" value="InterPro"/>
</dbReference>
<feature type="compositionally biased region" description="Gly residues" evidence="10">
    <location>
        <begin position="457"/>
        <end position="469"/>
    </location>
</feature>
<sequence length="1002" mass="101436">MFGNNGISSSWGQPQQNQQQQAPSAFGQPAAGTSAFGTGTSTFGSGGAFGQPAQPQANPMFGSPATTGTGGFGSAGFGSTPAANTGTSMFGQPKPAGGFGGFGGGTTSGTSAFGGGGGTSAFGAANTGTGTGLFGSSTANTSTGSAFGGGSGGLFGGAKTASAFGTTTTTTNTSDSVPPVTTGTSNPIWGAFDEKDPSANTILHYQSISCMPSYRGTSFEELRFQDYNQGRKTASTGGAFGQNTFGQPAQPTTGMFGQPIATTTQPSTSAFGGGGGAFGTNTNTGTTNAFGSFGQPANNQPSTTTNAFGGFGQQNQQQQPQPQSTGFGGFGQTQQPQPQPSTGGSLFGGGTFGQNQPKPFGGGFGTAGTTTGTNTNAFGGTATGAFGQPNQPQSTGTSLFGQPNQSQPAQTSGFGFGTNNNNNNQPKTSLFGNQSSTGTAGFGSFGTQPQPNQQGATGTGLFGGGGGLFGQNNQQPPQQQQQPTQGGGLFGNTQQTQPANGGLFGGGGGLFGNTQNQQQNQQQTGTTGAFGGSLFNKPATTAPSGGLFGGFGTNTNNAAGTGTQPGGGGLFGNLGTSTNNQTSTSTFGTGGGLFGSKPAGTTFGGTPSTQTGSTTLGGGSLFGGSFGTSTAAPAAPQQGSLTASIAQPIGTTMPVFSMLPPGPRATILDQQPKKKPAFFAELPTRSPQPRIQLNYQPSVSQLRGFGASTNNGSSLLTSGKPHALALSKANNKSLGPEAFLNGSVSSPGLGSGSRQSVKKLILDKKVEPSDLFLKSGISNTPKVTFNPSLSVAAREIEATTGSSSSAQRIASPAPAANDSTPRRSNRYTADVSESVLNSPTKSAAPLDKEPQPVELQEGDYYVKPDLAALKRKGYDELSSFEGLVVGRVGYGEIHFLEPVDLTGLQKLGALLGELVRFDDKECSVYPDSEDVDKPLPGSGLNVRARIILIRCWPLDKATREPIKDETHPSAVKHIRRLKHIKDTHFENFEIEEGKWTFIVEHF</sequence>